<evidence type="ECO:0000313" key="2">
    <source>
        <dbReference type="Proteomes" id="UP000886595"/>
    </source>
</evidence>
<dbReference type="GO" id="GO:0030833">
    <property type="term" value="P:regulation of actin filament polymerization"/>
    <property type="evidence" value="ECO:0007669"/>
    <property type="project" value="InterPro"/>
</dbReference>
<sequence length="67" mass="7492">MKTYLKKTREVEEVPEREIISSLALSLDSIRGLSTTCDKCLKIHEKLTVRAGLGCILRCLSDTVNIV</sequence>
<dbReference type="GO" id="GO:0034314">
    <property type="term" value="P:Arp2/3 complex-mediated actin nucleation"/>
    <property type="evidence" value="ECO:0007669"/>
    <property type="project" value="InterPro"/>
</dbReference>
<organism evidence="1 2">
    <name type="scientific">Brassica carinata</name>
    <name type="common">Ethiopian mustard</name>
    <name type="synonym">Abyssinian cabbage</name>
    <dbReference type="NCBI Taxonomy" id="52824"/>
    <lineage>
        <taxon>Eukaryota</taxon>
        <taxon>Viridiplantae</taxon>
        <taxon>Streptophyta</taxon>
        <taxon>Embryophyta</taxon>
        <taxon>Tracheophyta</taxon>
        <taxon>Spermatophyta</taxon>
        <taxon>Magnoliopsida</taxon>
        <taxon>eudicotyledons</taxon>
        <taxon>Gunneridae</taxon>
        <taxon>Pentapetalae</taxon>
        <taxon>rosids</taxon>
        <taxon>malvids</taxon>
        <taxon>Brassicales</taxon>
        <taxon>Brassicaceae</taxon>
        <taxon>Brassiceae</taxon>
        <taxon>Brassica</taxon>
    </lineage>
</organism>
<dbReference type="AlphaFoldDB" id="A0A8X7UQC5"/>
<dbReference type="InterPro" id="IPR036743">
    <property type="entry name" value="ARPC5_sf"/>
</dbReference>
<reference evidence="1 2" key="1">
    <citation type="submission" date="2020-02" db="EMBL/GenBank/DDBJ databases">
        <authorList>
            <person name="Ma Q."/>
            <person name="Huang Y."/>
            <person name="Song X."/>
            <person name="Pei D."/>
        </authorList>
    </citation>
    <scope>NUCLEOTIDE SEQUENCE [LARGE SCALE GENOMIC DNA]</scope>
    <source>
        <strain evidence="1">Sxm20200214</strain>
        <tissue evidence="1">Leaf</tissue>
    </source>
</reference>
<accession>A0A8X7UQC5</accession>
<keyword evidence="2" id="KW-1185">Reference proteome</keyword>
<dbReference type="OrthoDB" id="429520at2759"/>
<dbReference type="Proteomes" id="UP000886595">
    <property type="component" value="Unassembled WGS sequence"/>
</dbReference>
<dbReference type="SUPFAM" id="SSF69103">
    <property type="entry name" value="Arp2/3 complex 16 kDa subunit ARPC5"/>
    <property type="match status" value="1"/>
</dbReference>
<name>A0A8X7UQC5_BRACI</name>
<dbReference type="GO" id="GO:0005885">
    <property type="term" value="C:Arp2/3 protein complex"/>
    <property type="evidence" value="ECO:0007669"/>
    <property type="project" value="InterPro"/>
</dbReference>
<dbReference type="EMBL" id="JAAMPC010000011">
    <property type="protein sequence ID" value="KAG2284571.1"/>
    <property type="molecule type" value="Genomic_DNA"/>
</dbReference>
<proteinExistence type="predicted"/>
<protein>
    <submittedName>
        <fullName evidence="1">Uncharacterized protein</fullName>
    </submittedName>
</protein>
<gene>
    <name evidence="1" type="ORF">Bca52824_055791</name>
</gene>
<evidence type="ECO:0000313" key="1">
    <source>
        <dbReference type="EMBL" id="KAG2284571.1"/>
    </source>
</evidence>
<dbReference type="Gene3D" id="1.25.40.190">
    <property type="entry name" value="Actin-related protein 2/3 complex subunit 5"/>
    <property type="match status" value="1"/>
</dbReference>
<comment type="caution">
    <text evidence="1">The sequence shown here is derived from an EMBL/GenBank/DDBJ whole genome shotgun (WGS) entry which is preliminary data.</text>
</comment>